<evidence type="ECO:0000256" key="6">
    <source>
        <dbReference type="SAM" id="MobiDB-lite"/>
    </source>
</evidence>
<feature type="region of interest" description="Disordered" evidence="6">
    <location>
        <begin position="1"/>
        <end position="29"/>
    </location>
</feature>
<evidence type="ECO:0000256" key="3">
    <source>
        <dbReference type="ARBA" id="ARBA00022692"/>
    </source>
</evidence>
<gene>
    <name evidence="7" type="ORF">FYJ91_11715</name>
</gene>
<name>A0A5D9C6Q9_9SPHN</name>
<proteinExistence type="inferred from homology"/>
<keyword evidence="8" id="KW-1185">Reference proteome</keyword>
<dbReference type="CDD" id="cd16429">
    <property type="entry name" value="VirB10"/>
    <property type="match status" value="1"/>
</dbReference>
<organism evidence="7 8">
    <name type="scientific">Sphingomonas montanisoli</name>
    <dbReference type="NCBI Taxonomy" id="2606412"/>
    <lineage>
        <taxon>Bacteria</taxon>
        <taxon>Pseudomonadati</taxon>
        <taxon>Pseudomonadota</taxon>
        <taxon>Alphaproteobacteria</taxon>
        <taxon>Sphingomonadales</taxon>
        <taxon>Sphingomonadaceae</taxon>
        <taxon>Sphingomonas</taxon>
    </lineage>
</organism>
<dbReference type="EMBL" id="VTOU01000003">
    <property type="protein sequence ID" value="TZG25675.1"/>
    <property type="molecule type" value="Genomic_DNA"/>
</dbReference>
<keyword evidence="5" id="KW-0472">Membrane</keyword>
<reference evidence="7 8" key="1">
    <citation type="submission" date="2019-08" db="EMBL/GenBank/DDBJ databases">
        <authorList>
            <person name="Wang G."/>
            <person name="Xu Z."/>
        </authorList>
    </citation>
    <scope>NUCLEOTIDE SEQUENCE [LARGE SCALE GENOMIC DNA]</scope>
    <source>
        <strain evidence="7 8">ZX</strain>
    </source>
</reference>
<dbReference type="InterPro" id="IPR005498">
    <property type="entry name" value="T4SS_VirB10/TraB/TrbI"/>
</dbReference>
<keyword evidence="3" id="KW-0812">Transmembrane</keyword>
<comment type="subcellular location">
    <subcellularLocation>
        <location evidence="1">Membrane</location>
        <topology evidence="1">Single-pass membrane protein</topology>
    </subcellularLocation>
</comment>
<comment type="caution">
    <text evidence="7">The sequence shown here is derived from an EMBL/GenBank/DDBJ whole genome shotgun (WGS) entry which is preliminary data.</text>
</comment>
<dbReference type="Gene3D" id="2.40.128.260">
    <property type="entry name" value="Type IV secretion system, VirB10/TraB/TrbI"/>
    <property type="match status" value="1"/>
</dbReference>
<evidence type="ECO:0000256" key="1">
    <source>
        <dbReference type="ARBA" id="ARBA00004167"/>
    </source>
</evidence>
<dbReference type="GO" id="GO:0016020">
    <property type="term" value="C:membrane"/>
    <property type="evidence" value="ECO:0007669"/>
    <property type="project" value="UniProtKB-SubCell"/>
</dbReference>
<dbReference type="AlphaFoldDB" id="A0A5D9C6Q9"/>
<dbReference type="RefSeq" id="WP_149522483.1">
    <property type="nucleotide sequence ID" value="NZ_VTOU01000003.1"/>
</dbReference>
<comment type="similarity">
    <text evidence="2">Belongs to the TrbI/VirB10 family.</text>
</comment>
<evidence type="ECO:0000256" key="5">
    <source>
        <dbReference type="ARBA" id="ARBA00023136"/>
    </source>
</evidence>
<feature type="compositionally biased region" description="Pro residues" evidence="6">
    <location>
        <begin position="95"/>
        <end position="110"/>
    </location>
</feature>
<protein>
    <submittedName>
        <fullName evidence="7">TrbI/VirB10 family protein</fullName>
    </submittedName>
</protein>
<dbReference type="Proteomes" id="UP000322077">
    <property type="component" value="Unassembled WGS sequence"/>
</dbReference>
<feature type="compositionally biased region" description="Low complexity" evidence="6">
    <location>
        <begin position="168"/>
        <end position="181"/>
    </location>
</feature>
<evidence type="ECO:0000313" key="7">
    <source>
        <dbReference type="EMBL" id="TZG25675.1"/>
    </source>
</evidence>
<sequence>MSLADDPSTEPVARQPIATRAPAPTPRRLSRKALVTLTGVSALGVAAALGYSLTHSHRTQGPQETVSIERRNTDALADAPKSYSDLPQAASASIGPPPATAQPVTTPPPDGNGAGPSTTSNDLAAERQRRRQSQESARGSKLFASTAEGTRGAPATSMADASPPLSEQPPGASPAAAPSADAQDRKAAFIANSSREPTINSGRIMPAAGSYIVSAGSTIAAALITGLSSDLPGQVVAQVTEDVFDSVSGRTRLIPQGTRLIGTYDARVTYGQSRALVVWTRMIFPDGRSIDLDRMIGTDAGGQSGFTDRVDNHTGKLLMAGLLSTVFGVGANAATGGGDNADIAFAIRESAGRSVESAGDKIVSRQLDVQPTITIRPGARVRVLLNRDLLLVPWDPD</sequence>
<feature type="region of interest" description="Disordered" evidence="6">
    <location>
        <begin position="54"/>
        <end position="184"/>
    </location>
</feature>
<dbReference type="InterPro" id="IPR042217">
    <property type="entry name" value="T4SS_VirB10/TrbI"/>
</dbReference>
<evidence type="ECO:0000256" key="4">
    <source>
        <dbReference type="ARBA" id="ARBA00022989"/>
    </source>
</evidence>
<accession>A0A5D9C6Q9</accession>
<evidence type="ECO:0000313" key="8">
    <source>
        <dbReference type="Proteomes" id="UP000322077"/>
    </source>
</evidence>
<evidence type="ECO:0000256" key="2">
    <source>
        <dbReference type="ARBA" id="ARBA00010265"/>
    </source>
</evidence>
<feature type="compositionally biased region" description="Low complexity" evidence="6">
    <location>
        <begin position="13"/>
        <end position="22"/>
    </location>
</feature>
<dbReference type="Pfam" id="PF03743">
    <property type="entry name" value="TrbI"/>
    <property type="match status" value="1"/>
</dbReference>
<keyword evidence="4" id="KW-1133">Transmembrane helix</keyword>